<feature type="compositionally biased region" description="Polar residues" evidence="1">
    <location>
        <begin position="465"/>
        <end position="499"/>
    </location>
</feature>
<evidence type="ECO:0000256" key="1">
    <source>
        <dbReference type="SAM" id="MobiDB-lite"/>
    </source>
</evidence>
<feature type="compositionally biased region" description="Low complexity" evidence="1">
    <location>
        <begin position="82"/>
        <end position="100"/>
    </location>
</feature>
<protein>
    <recommendedName>
        <fullName evidence="4">FYVE-type domain-containing protein</fullName>
    </recommendedName>
</protein>
<dbReference type="OMA" id="YYLCQSV"/>
<dbReference type="Gene3D" id="3.30.40.10">
    <property type="entry name" value="Zinc/RING finger domain, C3HC4 (zinc finger)"/>
    <property type="match status" value="1"/>
</dbReference>
<dbReference type="EMBL" id="DS566001">
    <property type="status" value="NOT_ANNOTATED_CDS"/>
    <property type="molecule type" value="Genomic_DNA"/>
</dbReference>
<dbReference type="HOGENOM" id="CLU_015303_5_1_1"/>
<dbReference type="VEuPathDB" id="FungiDB:KRP23_4512"/>
<dbReference type="InterPro" id="IPR013083">
    <property type="entry name" value="Znf_RING/FYVE/PHD"/>
</dbReference>
<reference evidence="2" key="2">
    <citation type="submission" date="2015-06" db="UniProtKB">
        <authorList>
            <consortium name="EnsemblProtists"/>
        </authorList>
    </citation>
    <scope>IDENTIFICATION</scope>
    <source>
        <strain evidence="2">Pr102</strain>
    </source>
</reference>
<dbReference type="PANTHER" id="PTHR13510:SF44">
    <property type="entry name" value="RABENOSYN-5"/>
    <property type="match status" value="1"/>
</dbReference>
<dbReference type="EnsemblProtists" id="Phyra73573">
    <property type="protein sequence ID" value="Phyra73573"/>
    <property type="gene ID" value="Phyra73573"/>
</dbReference>
<feature type="region of interest" description="Disordered" evidence="1">
    <location>
        <begin position="566"/>
        <end position="602"/>
    </location>
</feature>
<evidence type="ECO:0008006" key="4">
    <source>
        <dbReference type="Google" id="ProtNLM"/>
    </source>
</evidence>
<feature type="region of interest" description="Disordered" evidence="1">
    <location>
        <begin position="653"/>
        <end position="672"/>
    </location>
</feature>
<organism evidence="2 3">
    <name type="scientific">Phytophthora ramorum</name>
    <name type="common">Sudden oak death agent</name>
    <dbReference type="NCBI Taxonomy" id="164328"/>
    <lineage>
        <taxon>Eukaryota</taxon>
        <taxon>Sar</taxon>
        <taxon>Stramenopiles</taxon>
        <taxon>Oomycota</taxon>
        <taxon>Peronosporomycetes</taxon>
        <taxon>Peronosporales</taxon>
        <taxon>Peronosporaceae</taxon>
        <taxon>Phytophthora</taxon>
    </lineage>
</organism>
<keyword evidence="3" id="KW-1185">Reference proteome</keyword>
<reference evidence="3" key="1">
    <citation type="journal article" date="2006" name="Science">
        <title>Phytophthora genome sequences uncover evolutionary origins and mechanisms of pathogenesis.</title>
        <authorList>
            <person name="Tyler B.M."/>
            <person name="Tripathy S."/>
            <person name="Zhang X."/>
            <person name="Dehal P."/>
            <person name="Jiang R.H."/>
            <person name="Aerts A."/>
            <person name="Arredondo F.D."/>
            <person name="Baxter L."/>
            <person name="Bensasson D."/>
            <person name="Beynon J.L."/>
            <person name="Chapman J."/>
            <person name="Damasceno C.M."/>
            <person name="Dorrance A.E."/>
            <person name="Dou D."/>
            <person name="Dickerman A.W."/>
            <person name="Dubchak I.L."/>
            <person name="Garbelotto M."/>
            <person name="Gijzen M."/>
            <person name="Gordon S.G."/>
            <person name="Govers F."/>
            <person name="Grunwald N.J."/>
            <person name="Huang W."/>
            <person name="Ivors K.L."/>
            <person name="Jones R.W."/>
            <person name="Kamoun S."/>
            <person name="Krampis K."/>
            <person name="Lamour K.H."/>
            <person name="Lee M.K."/>
            <person name="McDonald W.H."/>
            <person name="Medina M."/>
            <person name="Meijer H.J."/>
            <person name="Nordberg E.K."/>
            <person name="Maclean D.J."/>
            <person name="Ospina-Giraldo M.D."/>
            <person name="Morris P.F."/>
            <person name="Phuntumart V."/>
            <person name="Putnam N.H."/>
            <person name="Rash S."/>
            <person name="Rose J.K."/>
            <person name="Sakihama Y."/>
            <person name="Salamov A.A."/>
            <person name="Savidor A."/>
            <person name="Scheuring C.F."/>
            <person name="Smith B.M."/>
            <person name="Sobral B.W."/>
            <person name="Terry A."/>
            <person name="Torto-Alalibo T.A."/>
            <person name="Win J."/>
            <person name="Xu Z."/>
            <person name="Zhang H."/>
            <person name="Grigoriev I.V."/>
            <person name="Rokhsar D.S."/>
            <person name="Boore J.L."/>
        </authorList>
    </citation>
    <scope>NUCLEOTIDE SEQUENCE [LARGE SCALE GENOMIC DNA]</scope>
    <source>
        <strain evidence="3">Pr102</strain>
    </source>
</reference>
<dbReference type="eggNOG" id="ENOG502SMN1">
    <property type="taxonomic scope" value="Eukaryota"/>
</dbReference>
<dbReference type="InterPro" id="IPR052727">
    <property type="entry name" value="Rab4/Rab5_effector"/>
</dbReference>
<dbReference type="VEuPathDB" id="FungiDB:KRP22_2263"/>
<feature type="compositionally biased region" description="Basic and acidic residues" evidence="1">
    <location>
        <begin position="525"/>
        <end position="544"/>
    </location>
</feature>
<dbReference type="InParanoid" id="H3GDE4"/>
<dbReference type="CDD" id="cd00065">
    <property type="entry name" value="FYVE_like_SF"/>
    <property type="match status" value="1"/>
</dbReference>
<feature type="region of interest" description="Disordered" evidence="1">
    <location>
        <begin position="456"/>
        <end position="544"/>
    </location>
</feature>
<dbReference type="AlphaFoldDB" id="H3GDE4"/>
<feature type="region of interest" description="Disordered" evidence="1">
    <location>
        <begin position="69"/>
        <end position="104"/>
    </location>
</feature>
<feature type="compositionally biased region" description="Polar residues" evidence="1">
    <location>
        <begin position="658"/>
        <end position="672"/>
    </location>
</feature>
<name>H3GDE4_PHYRM</name>
<sequence length="672" mass="73916">MKGATPFASIHLTPDQARRYERQARQLLDDTLREYDAQVSACKSGKNPLHDKWQWKPLKTHEGLSVYKERQPTHPGLCPQASRTTRTSAGSSSTDSSITERPAKPTKAVAMAAYTPEMALATSSAAVTGSSPIASALVSGHINGSLHDVMYGLMATDSAELQLRLRYMMDAEVLDTAMISIVQTPSTTEPFNFLGLQWVVRGEASRVKSKSRRPRDFVLLVASGVVQHKVPGAAEAQDVGYYLCQSVEMQECGELESQGLTRGWLSTCSLFTPAKANSAQLDVFARGFVDFKGKMQDYQAANMITTILLAGVTEAALCGQSKKLSWLLNFKGAAAEFRRMQPESKAASNRCGICERKFGVLNSVATCNLCQVKMCSRCRVSRDLSFVKRRDAAMSLTQSRSWDEGHQASGQVRCLTAVLCKNCKMNASHMDARVMARREVEAGYGINDLARTAPVGGTETPVQHARTSFSCSSQSGSERSFTDSSSSQMRFWTPGNDTATLRGRDGEQRTAVAWTPGTDTSALRGNRDDKQHDEGVKPKVMIDRMDNAKSTFSDSAARSKLESSVSSFASTLPSPRDQESSQEESSFELTPYQSRQHQPQYAGEDPEITYTYAPQRAANVGRSQADFVRRMQELQMNADSVYQFTSKMNAKTRYRHQQFPSSNSSTSISELD</sequence>
<evidence type="ECO:0000313" key="3">
    <source>
        <dbReference type="Proteomes" id="UP000005238"/>
    </source>
</evidence>
<dbReference type="PANTHER" id="PTHR13510">
    <property type="entry name" value="FYVE-FINGER-CONTAINING RAB5 EFFECTOR PROTEIN RABENOSYN-5-RELATED"/>
    <property type="match status" value="1"/>
</dbReference>
<evidence type="ECO:0000313" key="2">
    <source>
        <dbReference type="EnsemblProtists" id="Phyra73573"/>
    </source>
</evidence>
<accession>H3GDE4</accession>
<proteinExistence type="predicted"/>
<dbReference type="Proteomes" id="UP000005238">
    <property type="component" value="Unassembled WGS sequence"/>
</dbReference>